<dbReference type="EMBL" id="QGNW01000084">
    <property type="protein sequence ID" value="RVW99975.1"/>
    <property type="molecule type" value="Genomic_DNA"/>
</dbReference>
<organism evidence="12 13">
    <name type="scientific">Vitis vinifera</name>
    <name type="common">Grape</name>
    <dbReference type="NCBI Taxonomy" id="29760"/>
    <lineage>
        <taxon>Eukaryota</taxon>
        <taxon>Viridiplantae</taxon>
        <taxon>Streptophyta</taxon>
        <taxon>Embryophyta</taxon>
        <taxon>Tracheophyta</taxon>
        <taxon>Spermatophyta</taxon>
        <taxon>Magnoliopsida</taxon>
        <taxon>eudicotyledons</taxon>
        <taxon>Gunneridae</taxon>
        <taxon>Pentapetalae</taxon>
        <taxon>rosids</taxon>
        <taxon>Vitales</taxon>
        <taxon>Vitaceae</taxon>
        <taxon>Viteae</taxon>
        <taxon>Vitis</taxon>
    </lineage>
</organism>
<name>A0A438ITL3_VITVI</name>
<evidence type="ECO:0000259" key="11">
    <source>
        <dbReference type="PROSITE" id="PS50089"/>
    </source>
</evidence>
<feature type="region of interest" description="Disordered" evidence="10">
    <location>
        <begin position="376"/>
        <end position="458"/>
    </location>
</feature>
<evidence type="ECO:0000256" key="6">
    <source>
        <dbReference type="ARBA" id="ARBA00022771"/>
    </source>
</evidence>
<dbReference type="CDD" id="cd09272">
    <property type="entry name" value="RNase_HI_RT_Ty1"/>
    <property type="match status" value="1"/>
</dbReference>
<comment type="pathway">
    <text evidence="2">Protein modification; protein ubiquitination.</text>
</comment>
<evidence type="ECO:0000256" key="1">
    <source>
        <dbReference type="ARBA" id="ARBA00000900"/>
    </source>
</evidence>
<feature type="compositionally biased region" description="Basic and acidic residues" evidence="10">
    <location>
        <begin position="344"/>
        <end position="355"/>
    </location>
</feature>
<dbReference type="GO" id="GO:0010228">
    <property type="term" value="P:vegetative to reproductive phase transition of meristem"/>
    <property type="evidence" value="ECO:0007669"/>
    <property type="project" value="UniProtKB-ARBA"/>
</dbReference>
<comment type="caution">
    <text evidence="12">The sequence shown here is derived from an EMBL/GenBank/DDBJ whole genome shotgun (WGS) entry which is preliminary data.</text>
</comment>
<keyword evidence="8" id="KW-0862">Zinc</keyword>
<evidence type="ECO:0000256" key="5">
    <source>
        <dbReference type="ARBA" id="ARBA00022723"/>
    </source>
</evidence>
<feature type="region of interest" description="Disordered" evidence="10">
    <location>
        <begin position="1"/>
        <end position="22"/>
    </location>
</feature>
<dbReference type="EC" id="2.3.2.27" evidence="3"/>
<gene>
    <name evidence="12" type="primary">RHG1A_2</name>
    <name evidence="12" type="ORF">CK203_024755</name>
</gene>
<protein>
    <recommendedName>
        <fullName evidence="3">RING-type E3 ubiquitin transferase</fullName>
        <ecNumber evidence="3">2.3.2.27</ecNumber>
    </recommendedName>
</protein>
<keyword evidence="5" id="KW-0479">Metal-binding</keyword>
<dbReference type="InterPro" id="IPR001841">
    <property type="entry name" value="Znf_RING"/>
</dbReference>
<feature type="compositionally biased region" description="Polar residues" evidence="10">
    <location>
        <begin position="302"/>
        <end position="311"/>
    </location>
</feature>
<dbReference type="SUPFAM" id="SSF57850">
    <property type="entry name" value="RING/U-box"/>
    <property type="match status" value="1"/>
</dbReference>
<evidence type="ECO:0000256" key="7">
    <source>
        <dbReference type="ARBA" id="ARBA00022786"/>
    </source>
</evidence>
<dbReference type="PANTHER" id="PTHR22937">
    <property type="entry name" value="E3 UBIQUITIN-PROTEIN LIGASE RNF165"/>
    <property type="match status" value="1"/>
</dbReference>
<feature type="compositionally biased region" description="Polar residues" evidence="10">
    <location>
        <begin position="378"/>
        <end position="397"/>
    </location>
</feature>
<proteinExistence type="predicted"/>
<dbReference type="PROSITE" id="PS50089">
    <property type="entry name" value="ZF_RING_2"/>
    <property type="match status" value="1"/>
</dbReference>
<dbReference type="PANTHER" id="PTHR22937:SF224">
    <property type="entry name" value="E3 UBIQUITIN-PROTEIN LIGASE MBR1-RELATED"/>
    <property type="match status" value="1"/>
</dbReference>
<evidence type="ECO:0000256" key="4">
    <source>
        <dbReference type="ARBA" id="ARBA00022679"/>
    </source>
</evidence>
<sequence>MQGQKGAIGSLPETLNFDHGSTSSGAGLDQQLCWNNMRNPAENRLADYMQPPSDTNLAFLNSISHGGQNLSGWSLGEPSSINTQNIVSCDECKTEHGWATSVSGCAGAGPSSDAIAQNLNLNAGFVGSGGDDRQGLECPNLYKSSGSENLPSASSSSDPFGPRILSGGYLVEENDGRPENNVWHAVVPARYNAGNGLSISSPSGNIIGASPAEQVNPRLGLGVRGVATDSLPVLNVPGSAESSHRNFRMRINPSHQQDSVPHNLFSAGGSVRHSNVSSHQQSTRLIPVNHAPDLRSTPAADNASSQSQSVVNHAPNLPRTMQSFRWSGASSSRHGNSSSPLISGERDAAPREESSSRSMPRNTLEHSMFLPAIDLRSLPQNPTNRNLAGGNMTTPGNSASTSRTGSSSEYVRRSLFSSVGADSGGQSSNYSPLHSGPSPSSQEVAPSSGAGNQGHHQSYPRSALLMERHGDGVLGIPYSLRTLAAASEGRSRLVSEIRNVLDLMRRGEDLRFEDVMILDQSVFFGVADIHDRHRDMRLDELLALEERIGDVCTGLSEETILKQLKQRKYWSVARGAEVEVEPCCICQEEYGDGEDIGTLECGHDFHYGCIKQWLMHKNLCPICKTTALGIMRGAILRLLLEKGLHKGGAESVKPTPGGCCFVSPLGASFSWHQSLLCHAKTQITNLEVVCEIKKFLGSKFDMKDLGETEVDESIHPSPNQDHWTDVRRVLKYLRGTINYSLCFSGFPSVLKGFSDANWISDLDEMKSTSGYVFIFGGSAVSWKSAKQTCITRSTMEAEVYYFRKMRVLRLSDLETS</sequence>
<keyword evidence="6 9" id="KW-0863">Zinc-finger</keyword>
<dbReference type="InterPro" id="IPR045191">
    <property type="entry name" value="MBR1/2-like"/>
</dbReference>
<feature type="compositionally biased region" description="Low complexity" evidence="10">
    <location>
        <begin position="327"/>
        <end position="339"/>
    </location>
</feature>
<dbReference type="AlphaFoldDB" id="A0A438ITL3"/>
<evidence type="ECO:0000313" key="12">
    <source>
        <dbReference type="EMBL" id="RVW99975.1"/>
    </source>
</evidence>
<dbReference type="InterPro" id="IPR013083">
    <property type="entry name" value="Znf_RING/FYVE/PHD"/>
</dbReference>
<evidence type="ECO:0000256" key="10">
    <source>
        <dbReference type="SAM" id="MobiDB-lite"/>
    </source>
</evidence>
<accession>A0A438ITL3</accession>
<dbReference type="GO" id="GO:0008270">
    <property type="term" value="F:zinc ion binding"/>
    <property type="evidence" value="ECO:0007669"/>
    <property type="project" value="UniProtKB-KW"/>
</dbReference>
<feature type="domain" description="RING-type" evidence="11">
    <location>
        <begin position="583"/>
        <end position="624"/>
    </location>
</feature>
<keyword evidence="7" id="KW-0833">Ubl conjugation pathway</keyword>
<dbReference type="FunFam" id="3.30.40.10:FF:000309">
    <property type="entry name" value="E3 ubiquitin-protein ligase MBR2"/>
    <property type="match status" value="1"/>
</dbReference>
<dbReference type="Gene3D" id="3.30.40.10">
    <property type="entry name" value="Zinc/RING finger domain, C3HC4 (zinc finger)"/>
    <property type="match status" value="1"/>
</dbReference>
<feature type="compositionally biased region" description="Polar residues" evidence="10">
    <location>
        <begin position="424"/>
        <end position="445"/>
    </location>
</feature>
<dbReference type="Proteomes" id="UP000288805">
    <property type="component" value="Unassembled WGS sequence"/>
</dbReference>
<dbReference type="GO" id="GO:0043161">
    <property type="term" value="P:proteasome-mediated ubiquitin-dependent protein catabolic process"/>
    <property type="evidence" value="ECO:0007669"/>
    <property type="project" value="UniProtKB-ARBA"/>
</dbReference>
<feature type="compositionally biased region" description="Polar residues" evidence="10">
    <location>
        <begin position="272"/>
        <end position="284"/>
    </location>
</feature>
<dbReference type="Pfam" id="PF13639">
    <property type="entry name" value="zf-RING_2"/>
    <property type="match status" value="1"/>
</dbReference>
<evidence type="ECO:0000256" key="3">
    <source>
        <dbReference type="ARBA" id="ARBA00012483"/>
    </source>
</evidence>
<dbReference type="SMART" id="SM00184">
    <property type="entry name" value="RING"/>
    <property type="match status" value="1"/>
</dbReference>
<reference evidence="12 13" key="1">
    <citation type="journal article" date="2018" name="PLoS Genet.">
        <title>Population sequencing reveals clonal diversity and ancestral inbreeding in the grapevine cultivar Chardonnay.</title>
        <authorList>
            <person name="Roach M.J."/>
            <person name="Johnson D.L."/>
            <person name="Bohlmann J."/>
            <person name="van Vuuren H.J."/>
            <person name="Jones S.J."/>
            <person name="Pretorius I.S."/>
            <person name="Schmidt S.A."/>
            <person name="Borneman A.R."/>
        </authorList>
    </citation>
    <scope>NUCLEOTIDE SEQUENCE [LARGE SCALE GENOMIC DNA]</scope>
    <source>
        <strain evidence="13">cv. Chardonnay</strain>
        <tissue evidence="12">Leaf</tissue>
    </source>
</reference>
<comment type="catalytic activity">
    <reaction evidence="1">
        <text>S-ubiquitinyl-[E2 ubiquitin-conjugating enzyme]-L-cysteine + [acceptor protein]-L-lysine = [E2 ubiquitin-conjugating enzyme]-L-cysteine + N(6)-ubiquitinyl-[acceptor protein]-L-lysine.</text>
        <dbReference type="EC" id="2.3.2.27"/>
    </reaction>
</comment>
<evidence type="ECO:0000256" key="8">
    <source>
        <dbReference type="ARBA" id="ARBA00022833"/>
    </source>
</evidence>
<evidence type="ECO:0000313" key="13">
    <source>
        <dbReference type="Proteomes" id="UP000288805"/>
    </source>
</evidence>
<keyword evidence="4" id="KW-0808">Transferase</keyword>
<feature type="region of interest" description="Disordered" evidence="10">
    <location>
        <begin position="254"/>
        <end position="363"/>
    </location>
</feature>
<evidence type="ECO:0000256" key="9">
    <source>
        <dbReference type="PROSITE-ProRule" id="PRU00175"/>
    </source>
</evidence>
<dbReference type="GO" id="GO:0061630">
    <property type="term" value="F:ubiquitin protein ligase activity"/>
    <property type="evidence" value="ECO:0007669"/>
    <property type="project" value="UniProtKB-EC"/>
</dbReference>
<feature type="compositionally biased region" description="Low complexity" evidence="10">
    <location>
        <begin position="398"/>
        <end position="408"/>
    </location>
</feature>
<evidence type="ECO:0000256" key="2">
    <source>
        <dbReference type="ARBA" id="ARBA00004906"/>
    </source>
</evidence>